<organism evidence="2">
    <name type="scientific">Candidatus Kentrum sp. FM</name>
    <dbReference type="NCBI Taxonomy" id="2126340"/>
    <lineage>
        <taxon>Bacteria</taxon>
        <taxon>Pseudomonadati</taxon>
        <taxon>Pseudomonadota</taxon>
        <taxon>Gammaproteobacteria</taxon>
        <taxon>Candidatus Kentrum</taxon>
    </lineage>
</organism>
<sequence>MFTLFVLPDTQNYCDLRLKWTREHFDVPDQRDCLGQQMQWILDNKDTLNGILVLHEGDLTQSNFDIEWQLGCEMFYRIERHIPYVLCIGNHDQGYDPHPPQGIAPYSNCRDSLIDEYFPPARFRTNPLYDYGGNFEDSSRNYFLFFRADGMEFIVITLEFMPRDEVIHWADKIISTHSRCRCIVLTHGFLDARGGRDLNTDKYAIVGNDGQEIWYKLLKKHKNIFLLLCGHNHGEIRRTDQGDHGNPIHQVMANYQFWRKGGNGWMRILHFYPEENRIDVKTYSPVLNRYRHGPSSNFSLPYPMRDSLS</sequence>
<dbReference type="PANTHER" id="PTHR43143:SF5">
    <property type="entry name" value="SECRETED PROTEIN"/>
    <property type="match status" value="1"/>
</dbReference>
<dbReference type="InterPro" id="IPR004843">
    <property type="entry name" value="Calcineurin-like_PHP"/>
</dbReference>
<dbReference type="AlphaFoldDB" id="A0A450TVS4"/>
<dbReference type="SUPFAM" id="SSF56300">
    <property type="entry name" value="Metallo-dependent phosphatases"/>
    <property type="match status" value="1"/>
</dbReference>
<proteinExistence type="predicted"/>
<dbReference type="EMBL" id="CAADFL010000693">
    <property type="protein sequence ID" value="VFK20403.1"/>
    <property type="molecule type" value="Genomic_DNA"/>
</dbReference>
<dbReference type="InterPro" id="IPR051918">
    <property type="entry name" value="STPP_CPPED1"/>
</dbReference>
<evidence type="ECO:0000313" key="4">
    <source>
        <dbReference type="EMBL" id="VFK20403.1"/>
    </source>
</evidence>
<evidence type="ECO:0000313" key="2">
    <source>
        <dbReference type="EMBL" id="VFJ72998.1"/>
    </source>
</evidence>
<protein>
    <submittedName>
        <fullName evidence="2">Calcineurin-like phosphoesterase</fullName>
    </submittedName>
</protein>
<dbReference type="EMBL" id="CAADEZ010000681">
    <property type="protein sequence ID" value="VFJ72998.1"/>
    <property type="molecule type" value="Genomic_DNA"/>
</dbReference>
<dbReference type="InterPro" id="IPR029052">
    <property type="entry name" value="Metallo-depent_PP-like"/>
</dbReference>
<gene>
    <name evidence="2" type="ORF">BECKFM1743A_GA0114220_106814</name>
    <name evidence="4" type="ORF">BECKFM1743B_GA0114221_106934</name>
    <name evidence="3" type="ORF">BECKFM1743C_GA0114222_107253</name>
</gene>
<name>A0A450TVS4_9GAMM</name>
<dbReference type="Gene3D" id="3.60.21.10">
    <property type="match status" value="1"/>
</dbReference>
<dbReference type="Pfam" id="PF00149">
    <property type="entry name" value="Metallophos"/>
    <property type="match status" value="1"/>
</dbReference>
<reference evidence="2" key="1">
    <citation type="submission" date="2019-02" db="EMBL/GenBank/DDBJ databases">
        <authorList>
            <person name="Gruber-Vodicka R. H."/>
            <person name="Seah K. B. B."/>
        </authorList>
    </citation>
    <scope>NUCLEOTIDE SEQUENCE</scope>
    <source>
        <strain evidence="2">BECK_BZ163</strain>
        <strain evidence="4">BECK_BZ164</strain>
        <strain evidence="3">BECK_BZ165</strain>
    </source>
</reference>
<accession>A0A450TVS4</accession>
<dbReference type="GO" id="GO:0016787">
    <property type="term" value="F:hydrolase activity"/>
    <property type="evidence" value="ECO:0007669"/>
    <property type="project" value="InterPro"/>
</dbReference>
<dbReference type="EMBL" id="CAADFA010000725">
    <property type="protein sequence ID" value="VFJ73379.1"/>
    <property type="molecule type" value="Genomic_DNA"/>
</dbReference>
<evidence type="ECO:0000259" key="1">
    <source>
        <dbReference type="Pfam" id="PF00149"/>
    </source>
</evidence>
<dbReference type="PANTHER" id="PTHR43143">
    <property type="entry name" value="METALLOPHOSPHOESTERASE, CALCINEURIN SUPERFAMILY"/>
    <property type="match status" value="1"/>
</dbReference>
<feature type="domain" description="Calcineurin-like phosphoesterase" evidence="1">
    <location>
        <begin position="29"/>
        <end position="234"/>
    </location>
</feature>
<evidence type="ECO:0000313" key="3">
    <source>
        <dbReference type="EMBL" id="VFJ73379.1"/>
    </source>
</evidence>